<evidence type="ECO:0000313" key="2">
    <source>
        <dbReference type="Proteomes" id="UP001320706"/>
    </source>
</evidence>
<evidence type="ECO:0000313" key="1">
    <source>
        <dbReference type="EMBL" id="KAK8203582.1"/>
    </source>
</evidence>
<comment type="caution">
    <text evidence="1">The sequence shown here is derived from an EMBL/GenBank/DDBJ whole genome shotgun (WGS) entry which is preliminary data.</text>
</comment>
<gene>
    <name evidence="1" type="ORF">M8818_005230</name>
</gene>
<protein>
    <submittedName>
        <fullName evidence="1">Uncharacterized protein</fullName>
    </submittedName>
</protein>
<sequence length="511" mass="57055">MGDMGGSKGSTPVNGTLLQGFEWNCPPDGKHYTRLQNALDGLKNIGVSNIWLPPGCKASSPEGNGYDVYDIYDLGEFDQKGGVATKWGTKEQLLELSSKAKELGVGLYWDAVLNHKAAADKKEKVKVVEVDQNDRNKQISDVQEIKAWLGFDFPGRGDKYSAQKYHWYHFTGTDYDAETGRKGIFKIQGENKGWSESVDSEQGNADFLMFADLDYSHEEVEKDVKNWGVWITKEVGLKGFRLDAVQHFSERFTKEWIDMLRKECGDDMFVVGEFWVGEVGKMTEWLAKMKRKFSLYDAPLLNNFSSLSTQEAADLRKVFDGTLVKAEPVNAVTVVMNHDTQPGQTVATPIEPFFKPLAYSLILLRNAGYPSLFYGDLYGTQGEHSEPPSCGGKLPDLALARKLYAYGAQDDYFDNANCIGFVRRGTHDRPDGLACVMSNTGPGQIQMHVGPEHKGEVWTDVLGWEKGEVTIDEEGNGMFACPGTSVAVWVKRDAEGREGFPVQFDQEIYKE</sequence>
<name>A0ACC3SDV7_9PEZI</name>
<proteinExistence type="predicted"/>
<dbReference type="Proteomes" id="UP001320706">
    <property type="component" value="Unassembled WGS sequence"/>
</dbReference>
<accession>A0ACC3SDV7</accession>
<keyword evidence="2" id="KW-1185">Reference proteome</keyword>
<reference evidence="1" key="1">
    <citation type="submission" date="2024-02" db="EMBL/GenBank/DDBJ databases">
        <title>Metagenome Assembled Genome of Zalaria obscura JY119.</title>
        <authorList>
            <person name="Vighnesh L."/>
            <person name="Jagadeeshwari U."/>
            <person name="Venkata Ramana C."/>
            <person name="Sasikala C."/>
        </authorList>
    </citation>
    <scope>NUCLEOTIDE SEQUENCE</scope>
    <source>
        <strain evidence="1">JY119</strain>
    </source>
</reference>
<dbReference type="EMBL" id="JAMKPW020000029">
    <property type="protein sequence ID" value="KAK8203582.1"/>
    <property type="molecule type" value="Genomic_DNA"/>
</dbReference>
<organism evidence="1 2">
    <name type="scientific">Zalaria obscura</name>
    <dbReference type="NCBI Taxonomy" id="2024903"/>
    <lineage>
        <taxon>Eukaryota</taxon>
        <taxon>Fungi</taxon>
        <taxon>Dikarya</taxon>
        <taxon>Ascomycota</taxon>
        <taxon>Pezizomycotina</taxon>
        <taxon>Dothideomycetes</taxon>
        <taxon>Dothideomycetidae</taxon>
        <taxon>Dothideales</taxon>
        <taxon>Zalariaceae</taxon>
        <taxon>Zalaria</taxon>
    </lineage>
</organism>